<sequence length="281" mass="31058">MAEGLQDKLVAAEALQVKGGTDNWDQSIKAYEAIITEQGPSSVVLNGLGVPLRMRNRQPEAIATFTYARALALKERDLEAQLTAVNGLIDAWRTGNRCPTFPYPFYVEKEERLPYLHTVAQSFIPDTDAIMSQMRGLNLTRVEAYNQRGLLYNDMGDIEGALAEYREATRRARMLTETDPSNDRYQNRLARALTTMGVSLLRNGDVDGALAGQQESLGIYLQVDDMRGVGNAGAGVIDALDAKQDYAAARKLAKDLLPKVEQDPESVRMLTERLAKLPPVL</sequence>
<accession>A0A0G0QNM9</accession>
<name>A0A0G0QNM9_9BACT</name>
<dbReference type="SUPFAM" id="SSF48452">
    <property type="entry name" value="TPR-like"/>
    <property type="match status" value="1"/>
</dbReference>
<dbReference type="EMBL" id="LBYB01000007">
    <property type="protein sequence ID" value="KKR41723.1"/>
    <property type="molecule type" value="Genomic_DNA"/>
</dbReference>
<proteinExistence type="predicted"/>
<dbReference type="Proteomes" id="UP000034881">
    <property type="component" value="Unassembled WGS sequence"/>
</dbReference>
<organism evidence="1 2">
    <name type="scientific">Candidatus Daviesbacteria bacterium GW2011_GWC2_40_12</name>
    <dbReference type="NCBI Taxonomy" id="1618431"/>
    <lineage>
        <taxon>Bacteria</taxon>
        <taxon>Candidatus Daviesiibacteriota</taxon>
    </lineage>
</organism>
<evidence type="ECO:0000313" key="1">
    <source>
        <dbReference type="EMBL" id="KKR41723.1"/>
    </source>
</evidence>
<evidence type="ECO:0008006" key="3">
    <source>
        <dbReference type="Google" id="ProtNLM"/>
    </source>
</evidence>
<dbReference type="Gene3D" id="1.25.40.10">
    <property type="entry name" value="Tetratricopeptide repeat domain"/>
    <property type="match status" value="1"/>
</dbReference>
<protein>
    <recommendedName>
        <fullName evidence="3">Tetratricopeptide repeat protein</fullName>
    </recommendedName>
</protein>
<dbReference type="AlphaFoldDB" id="A0A0G0QNM9"/>
<evidence type="ECO:0000313" key="2">
    <source>
        <dbReference type="Proteomes" id="UP000034881"/>
    </source>
</evidence>
<dbReference type="InterPro" id="IPR011990">
    <property type="entry name" value="TPR-like_helical_dom_sf"/>
</dbReference>
<comment type="caution">
    <text evidence="1">The sequence shown here is derived from an EMBL/GenBank/DDBJ whole genome shotgun (WGS) entry which is preliminary data.</text>
</comment>
<reference evidence="1 2" key="1">
    <citation type="journal article" date="2015" name="Nature">
        <title>rRNA introns, odd ribosomes, and small enigmatic genomes across a large radiation of phyla.</title>
        <authorList>
            <person name="Brown C.T."/>
            <person name="Hug L.A."/>
            <person name="Thomas B.C."/>
            <person name="Sharon I."/>
            <person name="Castelle C.J."/>
            <person name="Singh A."/>
            <person name="Wilkins M.J."/>
            <person name="Williams K.H."/>
            <person name="Banfield J.F."/>
        </authorList>
    </citation>
    <scope>NUCLEOTIDE SEQUENCE [LARGE SCALE GENOMIC DNA]</scope>
</reference>
<gene>
    <name evidence="1" type="ORF">UT77_C0007G0025</name>
</gene>